<evidence type="ECO:0000259" key="6">
    <source>
        <dbReference type="Pfam" id="PF13193"/>
    </source>
</evidence>
<dbReference type="InterPro" id="IPR045851">
    <property type="entry name" value="AMP-bd_C_sf"/>
</dbReference>
<dbReference type="EMBL" id="CAACVG010000716">
    <property type="protein sequence ID" value="VEN34454.1"/>
    <property type="molecule type" value="Genomic_DNA"/>
</dbReference>
<keyword evidence="3" id="KW-0436">Ligase</keyword>
<keyword evidence="4" id="KW-0576">Peroxisome</keyword>
<organism evidence="7 8">
    <name type="scientific">Callosobruchus maculatus</name>
    <name type="common">Southern cowpea weevil</name>
    <name type="synonym">Pulse bruchid</name>
    <dbReference type="NCBI Taxonomy" id="64391"/>
    <lineage>
        <taxon>Eukaryota</taxon>
        <taxon>Metazoa</taxon>
        <taxon>Ecdysozoa</taxon>
        <taxon>Arthropoda</taxon>
        <taxon>Hexapoda</taxon>
        <taxon>Insecta</taxon>
        <taxon>Pterygota</taxon>
        <taxon>Neoptera</taxon>
        <taxon>Endopterygota</taxon>
        <taxon>Coleoptera</taxon>
        <taxon>Polyphaga</taxon>
        <taxon>Cucujiformia</taxon>
        <taxon>Chrysomeloidea</taxon>
        <taxon>Chrysomelidae</taxon>
        <taxon>Bruchinae</taxon>
        <taxon>Bruchini</taxon>
        <taxon>Callosobruchus</taxon>
    </lineage>
</organism>
<evidence type="ECO:0000313" key="8">
    <source>
        <dbReference type="Proteomes" id="UP000410492"/>
    </source>
</evidence>
<dbReference type="Gene3D" id="3.40.50.12780">
    <property type="entry name" value="N-terminal domain of ligase-like"/>
    <property type="match status" value="1"/>
</dbReference>
<protein>
    <submittedName>
        <fullName evidence="7">Uncharacterized protein</fullName>
    </submittedName>
</protein>
<name>A0A653BGN2_CALMS</name>
<accession>A0A653BGN2</accession>
<dbReference type="InterPro" id="IPR042099">
    <property type="entry name" value="ANL_N_sf"/>
</dbReference>
<dbReference type="Pfam" id="PF13193">
    <property type="entry name" value="AMP-binding_C"/>
    <property type="match status" value="1"/>
</dbReference>
<sequence>MASRPPRRKSLSGSIDIEGSRVSYEIYNGGLGKRYFDKLGQDLDQIIQVDVSTGVTETRGSVRGRAVKLAIEMKQRGIKHDDIIVMCSRTNTDQVIVVLAALFIGANLAPLDPEFNYKEVLDLMKQLKPKLCFGDSRTIPQFDRIFQALNMNITTVNFNPDQAGTVQFRKLLLAHKEDEKFTPIFVEAPRTEVAFILPTQGTTGLPKLICLSHENIFVQTVILLEILGQPDKVISFFPISWFFQMILVCLTFERPVTRIIPVMFTERNACKIIHDFSIRHAILGTDYAMKMANSPALRDYNLNCLRVVMIGTVNTMKHDVQTLRQLMPHVKFLQCYCLTETGCIAATRLSSYSKSMFKQGGIGPLTMNCRVRIVDTETRKGVGPNSYGELLYTGDGLMLGYLRQPEKTKQSMEKGFFKTGDVAMVDEDGWLYVKGRTDDLITMDDFKFSPLDLEEVILTHPAVKDVVVIGNDREIIALVKKQHKDVSLSTNRLQLFIADRCPERQRPTKIIYMEHFPRTSIGNVLKRILRRDLLEVEIQYSGSVASISTRDGRKFREYIPKKRHSEESEDSDVTTLQLSTSEILTEYPFVALAGSDAEDAALSAATNMLDDVFGIPRNILATFWPADDK</sequence>
<proteinExistence type="inferred from homology"/>
<gene>
    <name evidence="7" type="ORF">CALMAC_LOCUS646</name>
</gene>
<dbReference type="InterPro" id="IPR000873">
    <property type="entry name" value="AMP-dep_synth/lig_dom"/>
</dbReference>
<dbReference type="PANTHER" id="PTHR24096">
    <property type="entry name" value="LONG-CHAIN-FATTY-ACID--COA LIGASE"/>
    <property type="match status" value="1"/>
</dbReference>
<comment type="subcellular location">
    <subcellularLocation>
        <location evidence="1">Peroxisome</location>
    </subcellularLocation>
</comment>
<evidence type="ECO:0000256" key="1">
    <source>
        <dbReference type="ARBA" id="ARBA00004275"/>
    </source>
</evidence>
<feature type="domain" description="AMP-binding enzyme C-terminal" evidence="6">
    <location>
        <begin position="453"/>
        <end position="522"/>
    </location>
</feature>
<evidence type="ECO:0000256" key="2">
    <source>
        <dbReference type="ARBA" id="ARBA00006432"/>
    </source>
</evidence>
<dbReference type="InterPro" id="IPR025110">
    <property type="entry name" value="AMP-bd_C"/>
</dbReference>
<dbReference type="GO" id="GO:0005777">
    <property type="term" value="C:peroxisome"/>
    <property type="evidence" value="ECO:0007669"/>
    <property type="project" value="UniProtKB-SubCell"/>
</dbReference>
<feature type="domain" description="AMP-dependent synthetase/ligase" evidence="5">
    <location>
        <begin position="53"/>
        <end position="402"/>
    </location>
</feature>
<reference evidence="7 8" key="1">
    <citation type="submission" date="2019-01" db="EMBL/GenBank/DDBJ databases">
        <authorList>
            <person name="Sayadi A."/>
        </authorList>
    </citation>
    <scope>NUCLEOTIDE SEQUENCE [LARGE SCALE GENOMIC DNA]</scope>
</reference>
<dbReference type="Gene3D" id="3.30.300.30">
    <property type="match status" value="1"/>
</dbReference>
<evidence type="ECO:0000256" key="3">
    <source>
        <dbReference type="ARBA" id="ARBA00022598"/>
    </source>
</evidence>
<keyword evidence="8" id="KW-1185">Reference proteome</keyword>
<dbReference type="Pfam" id="PF00501">
    <property type="entry name" value="AMP-binding"/>
    <property type="match status" value="1"/>
</dbReference>
<evidence type="ECO:0000256" key="4">
    <source>
        <dbReference type="ARBA" id="ARBA00023140"/>
    </source>
</evidence>
<dbReference type="PANTHER" id="PTHR24096:SF149">
    <property type="entry name" value="AMP-BINDING DOMAIN-CONTAINING PROTEIN-RELATED"/>
    <property type="match status" value="1"/>
</dbReference>
<dbReference type="AlphaFoldDB" id="A0A653BGN2"/>
<evidence type="ECO:0000259" key="5">
    <source>
        <dbReference type="Pfam" id="PF00501"/>
    </source>
</evidence>
<evidence type="ECO:0000313" key="7">
    <source>
        <dbReference type="EMBL" id="VEN34454.1"/>
    </source>
</evidence>
<dbReference type="SUPFAM" id="SSF56801">
    <property type="entry name" value="Acetyl-CoA synthetase-like"/>
    <property type="match status" value="1"/>
</dbReference>
<dbReference type="OrthoDB" id="10253869at2759"/>
<comment type="similarity">
    <text evidence="2">Belongs to the ATP-dependent AMP-binding enzyme family.</text>
</comment>
<dbReference type="GO" id="GO:0016405">
    <property type="term" value="F:CoA-ligase activity"/>
    <property type="evidence" value="ECO:0007669"/>
    <property type="project" value="TreeGrafter"/>
</dbReference>
<dbReference type="Proteomes" id="UP000410492">
    <property type="component" value="Unassembled WGS sequence"/>
</dbReference>